<organism evidence="3 4">
    <name type="scientific">Flavimaricola marinus</name>
    <dbReference type="NCBI Taxonomy" id="1819565"/>
    <lineage>
        <taxon>Bacteria</taxon>
        <taxon>Pseudomonadati</taxon>
        <taxon>Pseudomonadota</taxon>
        <taxon>Alphaproteobacteria</taxon>
        <taxon>Rhodobacterales</taxon>
        <taxon>Paracoccaceae</taxon>
        <taxon>Flavimaricola</taxon>
    </lineage>
</organism>
<reference evidence="3 4" key="1">
    <citation type="submission" date="2017-05" db="EMBL/GenBank/DDBJ databases">
        <authorList>
            <person name="Song R."/>
            <person name="Chenine A.L."/>
            <person name="Ruprecht R.M."/>
        </authorList>
    </citation>
    <scope>NUCLEOTIDE SEQUENCE [LARGE SCALE GENOMIC DNA]</scope>
    <source>
        <strain evidence="3 4">CECT 8899</strain>
    </source>
</reference>
<feature type="domain" description="Flagellar basal body rod protein N-terminal" evidence="2">
    <location>
        <begin position="20"/>
        <end position="38"/>
    </location>
</feature>
<evidence type="ECO:0000256" key="1">
    <source>
        <dbReference type="ARBA" id="ARBA00004117"/>
    </source>
</evidence>
<dbReference type="NCBIfam" id="NF009270">
    <property type="entry name" value="PRK12627.1"/>
    <property type="match status" value="1"/>
</dbReference>
<dbReference type="OrthoDB" id="9788334at2"/>
<comment type="subcellular location">
    <subcellularLocation>
        <location evidence="1">Bacterial flagellum basal body</location>
    </subcellularLocation>
</comment>
<evidence type="ECO:0000313" key="3">
    <source>
        <dbReference type="EMBL" id="SMY08237.1"/>
    </source>
</evidence>
<dbReference type="Proteomes" id="UP000201613">
    <property type="component" value="Unassembled WGS sequence"/>
</dbReference>
<evidence type="ECO:0000259" key="2">
    <source>
        <dbReference type="Pfam" id="PF00460"/>
    </source>
</evidence>
<sequence>MYKNLDLFQVSSQMARHAGSRQAIVATNIANADTPGYQARAIASFTDSYSAAETGRMRATRPGHIGAANNSPAIARAETSGAEPSPNGNTVSIEQEMLNAVNIEREHSRALAIYKHALTVMRTSLGR</sequence>
<dbReference type="RefSeq" id="WP_093992435.1">
    <property type="nucleotide sequence ID" value="NZ_FXZK01000004.1"/>
</dbReference>
<keyword evidence="3" id="KW-0966">Cell projection</keyword>
<dbReference type="Pfam" id="PF00460">
    <property type="entry name" value="Flg_bb_rod"/>
    <property type="match status" value="1"/>
</dbReference>
<keyword evidence="3" id="KW-0969">Cilium</keyword>
<accession>A0A238LEU9</accession>
<keyword evidence="3" id="KW-0282">Flagellum</keyword>
<dbReference type="GO" id="GO:0009425">
    <property type="term" value="C:bacterial-type flagellum basal body"/>
    <property type="evidence" value="ECO:0007669"/>
    <property type="project" value="UniProtKB-SubCell"/>
</dbReference>
<dbReference type="AlphaFoldDB" id="A0A238LEU9"/>
<evidence type="ECO:0000313" key="4">
    <source>
        <dbReference type="Proteomes" id="UP000201613"/>
    </source>
</evidence>
<name>A0A238LEU9_9RHOB</name>
<proteinExistence type="predicted"/>
<dbReference type="EMBL" id="FXZK01000004">
    <property type="protein sequence ID" value="SMY08237.1"/>
    <property type="molecule type" value="Genomic_DNA"/>
</dbReference>
<dbReference type="InterPro" id="IPR001444">
    <property type="entry name" value="Flag_bb_rod_N"/>
</dbReference>
<gene>
    <name evidence="3" type="primary">flgB</name>
    <name evidence="3" type="ORF">LOM8899_02387</name>
</gene>
<protein>
    <submittedName>
        <fullName evidence="3">Flagellar basal body rod protein FlgB</fullName>
    </submittedName>
</protein>
<keyword evidence="4" id="KW-1185">Reference proteome</keyword>